<comment type="caution">
    <text evidence="1">The sequence shown here is derived from an EMBL/GenBank/DDBJ whole genome shotgun (WGS) entry which is preliminary data.</text>
</comment>
<reference evidence="1" key="2">
    <citation type="submission" date="2022-03" db="EMBL/GenBank/DDBJ databases">
        <authorList>
            <person name="Ryngajllo M."/>
            <person name="Jacek P."/>
            <person name="Kubiak K."/>
        </authorList>
    </citation>
    <scope>NUCLEOTIDE SEQUENCE</scope>
    <source>
        <strain evidence="1">SI1</strain>
    </source>
</reference>
<name>A0AAW5ETD0_NOVHA</name>
<evidence type="ECO:0000313" key="1">
    <source>
        <dbReference type="EMBL" id="MCJ8354570.1"/>
    </source>
</evidence>
<proteinExistence type="predicted"/>
<accession>A0AAW5ETD0</accession>
<protein>
    <submittedName>
        <fullName evidence="1">Uncharacterized protein</fullName>
    </submittedName>
</protein>
<dbReference type="AlphaFoldDB" id="A0AAW5ETD0"/>
<gene>
    <name evidence="1" type="ORF">K1W68_11310</name>
</gene>
<dbReference type="EMBL" id="JAIBCX010000029">
    <property type="protein sequence ID" value="MCJ8354570.1"/>
    <property type="molecule type" value="Genomic_DNA"/>
</dbReference>
<dbReference type="RefSeq" id="WP_075595222.1">
    <property type="nucleotide sequence ID" value="NZ_CP094848.1"/>
</dbReference>
<sequence>MQDTSREKKQDIIEEWRPALVLVWKDRRHESAGNRDRALHDAPYDALAPIDDEDAYIHDEF</sequence>
<organism evidence="1 2">
    <name type="scientific">Novacetimonas hansenii</name>
    <name type="common">Komagataeibacter hansenii</name>
    <dbReference type="NCBI Taxonomy" id="436"/>
    <lineage>
        <taxon>Bacteria</taxon>
        <taxon>Pseudomonadati</taxon>
        <taxon>Pseudomonadota</taxon>
        <taxon>Alphaproteobacteria</taxon>
        <taxon>Acetobacterales</taxon>
        <taxon>Acetobacteraceae</taxon>
        <taxon>Novacetimonas</taxon>
    </lineage>
</organism>
<evidence type="ECO:0000313" key="2">
    <source>
        <dbReference type="Proteomes" id="UP001202887"/>
    </source>
</evidence>
<dbReference type="Proteomes" id="UP001202887">
    <property type="component" value="Unassembled WGS sequence"/>
</dbReference>
<reference evidence="1" key="1">
    <citation type="journal article" date="2021" name="Polymers (Basel)">
        <title>Highly Stretchable Bacterial Cellulose Produced by Komagataeibacter hansenii SI1.</title>
        <authorList>
            <person name="Cielecka I."/>
            <person name="Ryngajllo M."/>
            <person name="Maniukiewicz W."/>
            <person name="Bielecki S."/>
        </authorList>
    </citation>
    <scope>NUCLEOTIDE SEQUENCE</scope>
    <source>
        <strain evidence="1">SI1</strain>
    </source>
</reference>